<feature type="transmembrane region" description="Helical" evidence="1">
    <location>
        <begin position="69"/>
        <end position="88"/>
    </location>
</feature>
<proteinExistence type="predicted"/>
<accession>A0ABP6QDS1</accession>
<dbReference type="Pfam" id="PF23636">
    <property type="entry name" value="DUF7144"/>
    <property type="match status" value="1"/>
</dbReference>
<protein>
    <recommendedName>
        <fullName evidence="2">DUF7144 domain-containing protein</fullName>
    </recommendedName>
</protein>
<feature type="domain" description="DUF7144" evidence="2">
    <location>
        <begin position="26"/>
        <end position="138"/>
    </location>
</feature>
<keyword evidence="4" id="KW-1185">Reference proteome</keyword>
<feature type="transmembrane region" description="Helical" evidence="1">
    <location>
        <begin position="93"/>
        <end position="112"/>
    </location>
</feature>
<keyword evidence="1" id="KW-0472">Membrane</keyword>
<name>A0ABP6QDS1_9ACTN</name>
<dbReference type="RefSeq" id="WP_344831558.1">
    <property type="nucleotide sequence ID" value="NZ_BAAAUV010000011.1"/>
</dbReference>
<evidence type="ECO:0000259" key="2">
    <source>
        <dbReference type="Pfam" id="PF23636"/>
    </source>
</evidence>
<keyword evidence="1" id="KW-0812">Transmembrane</keyword>
<dbReference type="Proteomes" id="UP001501237">
    <property type="component" value="Unassembled WGS sequence"/>
</dbReference>
<reference evidence="4" key="1">
    <citation type="journal article" date="2019" name="Int. J. Syst. Evol. Microbiol.">
        <title>The Global Catalogue of Microorganisms (GCM) 10K type strain sequencing project: providing services to taxonomists for standard genome sequencing and annotation.</title>
        <authorList>
            <consortium name="The Broad Institute Genomics Platform"/>
            <consortium name="The Broad Institute Genome Sequencing Center for Infectious Disease"/>
            <person name="Wu L."/>
            <person name="Ma J."/>
        </authorList>
    </citation>
    <scope>NUCLEOTIDE SEQUENCE [LARGE SCALE GENOMIC DNA]</scope>
    <source>
        <strain evidence="4">JCM 9377</strain>
    </source>
</reference>
<gene>
    <name evidence="3" type="ORF">GCM10010468_45120</name>
</gene>
<evidence type="ECO:0000313" key="4">
    <source>
        <dbReference type="Proteomes" id="UP001501237"/>
    </source>
</evidence>
<organism evidence="3 4">
    <name type="scientific">Actinocorallia longicatena</name>
    <dbReference type="NCBI Taxonomy" id="111803"/>
    <lineage>
        <taxon>Bacteria</taxon>
        <taxon>Bacillati</taxon>
        <taxon>Actinomycetota</taxon>
        <taxon>Actinomycetes</taxon>
        <taxon>Streptosporangiales</taxon>
        <taxon>Thermomonosporaceae</taxon>
        <taxon>Actinocorallia</taxon>
    </lineage>
</organism>
<sequence>MAPQGARPEQYDYSEPPAGGWVLGFTVFAAAMMIITGMFQAFQGLVAIFRGSYYVNTREYLFEFNVTTWGWINLIIGILVFCAGAAVFGGYLWARAVAIGMAALAAVTNFLFMPYYPIWSIVTVACSILAIFALCKYNSGNALRTDKR</sequence>
<feature type="transmembrane region" description="Helical" evidence="1">
    <location>
        <begin position="118"/>
        <end position="138"/>
    </location>
</feature>
<evidence type="ECO:0000313" key="3">
    <source>
        <dbReference type="EMBL" id="GAA3220512.1"/>
    </source>
</evidence>
<dbReference type="InterPro" id="IPR055568">
    <property type="entry name" value="DUF7144"/>
</dbReference>
<evidence type="ECO:0000256" key="1">
    <source>
        <dbReference type="SAM" id="Phobius"/>
    </source>
</evidence>
<feature type="transmembrane region" description="Helical" evidence="1">
    <location>
        <begin position="21"/>
        <end position="49"/>
    </location>
</feature>
<comment type="caution">
    <text evidence="3">The sequence shown here is derived from an EMBL/GenBank/DDBJ whole genome shotgun (WGS) entry which is preliminary data.</text>
</comment>
<keyword evidence="1" id="KW-1133">Transmembrane helix</keyword>
<dbReference type="EMBL" id="BAAAUV010000011">
    <property type="protein sequence ID" value="GAA3220512.1"/>
    <property type="molecule type" value="Genomic_DNA"/>
</dbReference>